<protein>
    <submittedName>
        <fullName evidence="2">Uncharacterized protein</fullName>
    </submittedName>
</protein>
<gene>
    <name evidence="2" type="ORF">H9Q72_003734</name>
</gene>
<dbReference type="OrthoDB" id="4991298at2759"/>
<dbReference type="Proteomes" id="UP000750502">
    <property type="component" value="Unassembled WGS sequence"/>
</dbReference>
<dbReference type="AlphaFoldDB" id="A0A9P7L8C5"/>
<sequence>MVATDNGKVDGRELEPEEMIPMGRERYARIEDAIHQHRKVNHSPYKLPPSLAPSYHATVIDATRLSVPYNSIFEGLERHSEPENGYILVDVNSTTPNPSEVPPYTNYIHQNGRVIMCLHNYKTDDPTAKEGALKWTDIMAASCVAAMSISGRPANMDGITSIWRISVKNTQTEKIINKLRDIYRPTGDYFEITPAADDLFFALLESDHGRAVAGLLREYPWMFGFKTITSATVFLSKGDEFPSLYWRLEPVAERPLPELGSSPSKKQARKHKKMLSRASIDSST</sequence>
<feature type="region of interest" description="Disordered" evidence="1">
    <location>
        <begin position="255"/>
        <end position="284"/>
    </location>
</feature>
<accession>A0A9P7L8C5</accession>
<evidence type="ECO:0000313" key="3">
    <source>
        <dbReference type="Proteomes" id="UP000750502"/>
    </source>
</evidence>
<proteinExistence type="predicted"/>
<feature type="compositionally biased region" description="Basic residues" evidence="1">
    <location>
        <begin position="266"/>
        <end position="275"/>
    </location>
</feature>
<evidence type="ECO:0000313" key="2">
    <source>
        <dbReference type="EMBL" id="KAG5768908.1"/>
    </source>
</evidence>
<reference evidence="2" key="2">
    <citation type="submission" date="2020-10" db="EMBL/GenBank/DDBJ databases">
        <authorList>
            <person name="Peck L.D."/>
            <person name="Nowell R.W."/>
            <person name="Flood J."/>
            <person name="Ryan M.J."/>
            <person name="Barraclough T.G."/>
        </authorList>
    </citation>
    <scope>NUCLEOTIDE SEQUENCE</scope>
    <source>
        <strain evidence="2">IMI 127659i</strain>
    </source>
</reference>
<evidence type="ECO:0000256" key="1">
    <source>
        <dbReference type="SAM" id="MobiDB-lite"/>
    </source>
</evidence>
<comment type="caution">
    <text evidence="2">The sequence shown here is derived from an EMBL/GenBank/DDBJ whole genome shotgun (WGS) entry which is preliminary data.</text>
</comment>
<dbReference type="EMBL" id="JADFTT010000091">
    <property type="protein sequence ID" value="KAG5768908.1"/>
    <property type="molecule type" value="Genomic_DNA"/>
</dbReference>
<reference evidence="2" key="1">
    <citation type="journal article" date="2020" name="bioRxiv">
        <title>Historical genomics reveals the evolutionary mechanisms behind multiple outbreaks of the host-specific coffee wilt pathogen Fusarium xylarioides.</title>
        <authorList>
            <person name="Peck D."/>
            <person name="Nowell R.W."/>
            <person name="Flood J."/>
            <person name="Ryan M.J."/>
            <person name="Barraclough T.G."/>
        </authorList>
    </citation>
    <scope>NUCLEOTIDE SEQUENCE</scope>
    <source>
        <strain evidence="2">IMI 127659i</strain>
    </source>
</reference>
<keyword evidence="3" id="KW-1185">Reference proteome</keyword>
<name>A0A9P7L8C5_9HYPO</name>
<organism evidence="2 3">
    <name type="scientific">Fusarium xylarioides</name>
    <dbReference type="NCBI Taxonomy" id="221167"/>
    <lineage>
        <taxon>Eukaryota</taxon>
        <taxon>Fungi</taxon>
        <taxon>Dikarya</taxon>
        <taxon>Ascomycota</taxon>
        <taxon>Pezizomycotina</taxon>
        <taxon>Sordariomycetes</taxon>
        <taxon>Hypocreomycetidae</taxon>
        <taxon>Hypocreales</taxon>
        <taxon>Nectriaceae</taxon>
        <taxon>Fusarium</taxon>
        <taxon>Fusarium fujikuroi species complex</taxon>
    </lineage>
</organism>